<gene>
    <name evidence="2" type="ORF">ACFYKX_10405</name>
</gene>
<evidence type="ECO:0000256" key="1">
    <source>
        <dbReference type="SAM" id="Coils"/>
    </source>
</evidence>
<dbReference type="Proteomes" id="UP001601059">
    <property type="component" value="Unassembled WGS sequence"/>
</dbReference>
<accession>A0ABW6KDQ3</accession>
<name>A0ABW6KDQ3_9BACI</name>
<proteinExistence type="predicted"/>
<sequence length="50" mass="5707">MGPIVQKLLEQERKNLSAEKERLLKQLAQIENRMKVVENALSDLSEVKAS</sequence>
<feature type="coiled-coil region" evidence="1">
    <location>
        <begin position="6"/>
        <end position="47"/>
    </location>
</feature>
<dbReference type="EMBL" id="JBIACK010000004">
    <property type="protein sequence ID" value="MFE8701028.1"/>
    <property type="molecule type" value="Genomic_DNA"/>
</dbReference>
<protein>
    <submittedName>
        <fullName evidence="2">Uncharacterized protein</fullName>
    </submittedName>
</protein>
<organism evidence="2 3">
    <name type="scientific">Cytobacillus spartinae</name>
    <dbReference type="NCBI Taxonomy" id="3299023"/>
    <lineage>
        <taxon>Bacteria</taxon>
        <taxon>Bacillati</taxon>
        <taxon>Bacillota</taxon>
        <taxon>Bacilli</taxon>
        <taxon>Bacillales</taxon>
        <taxon>Bacillaceae</taxon>
        <taxon>Cytobacillus</taxon>
    </lineage>
</organism>
<reference evidence="2 3" key="1">
    <citation type="submission" date="2024-08" db="EMBL/GenBank/DDBJ databases">
        <title>Two novel Cytobacillus novel species.</title>
        <authorList>
            <person name="Liu G."/>
        </authorList>
    </citation>
    <scope>NUCLEOTIDE SEQUENCE [LARGE SCALE GENOMIC DNA]</scope>
    <source>
        <strain evidence="2 3">FJAT-54145</strain>
    </source>
</reference>
<keyword evidence="1" id="KW-0175">Coiled coil</keyword>
<keyword evidence="3" id="KW-1185">Reference proteome</keyword>
<dbReference type="RefSeq" id="WP_389360786.1">
    <property type="nucleotide sequence ID" value="NZ_JBIACK010000004.1"/>
</dbReference>
<evidence type="ECO:0000313" key="3">
    <source>
        <dbReference type="Proteomes" id="UP001601059"/>
    </source>
</evidence>
<comment type="caution">
    <text evidence="2">The sequence shown here is derived from an EMBL/GenBank/DDBJ whole genome shotgun (WGS) entry which is preliminary data.</text>
</comment>
<evidence type="ECO:0000313" key="2">
    <source>
        <dbReference type="EMBL" id="MFE8701028.1"/>
    </source>
</evidence>